<organism evidence="1">
    <name type="scientific">Eremomyces bilateralis CBS 781.70</name>
    <dbReference type="NCBI Taxonomy" id="1392243"/>
    <lineage>
        <taxon>Eukaryota</taxon>
        <taxon>Fungi</taxon>
        <taxon>Dikarya</taxon>
        <taxon>Ascomycota</taxon>
        <taxon>Pezizomycotina</taxon>
        <taxon>Dothideomycetes</taxon>
        <taxon>Dothideomycetes incertae sedis</taxon>
        <taxon>Eremomycetales</taxon>
        <taxon>Eremomycetaceae</taxon>
        <taxon>Eremomyces</taxon>
    </lineage>
</organism>
<reference evidence="3" key="2">
    <citation type="submission" date="2020-04" db="EMBL/GenBank/DDBJ databases">
        <authorList>
            <consortium name="NCBI Genome Project"/>
        </authorList>
    </citation>
    <scope>NUCLEOTIDE SEQUENCE</scope>
    <source>
        <strain evidence="3">CBS 781.70</strain>
    </source>
</reference>
<accession>A0A6G1GAA4</accession>
<sequence length="155" mass="17538">MVNVRLRYLLTCPVVGVRSLDTPCGPSGLVCSKVGCFTCRGRARQYESVSWIWGRIMSRMSQWMTILDMAVFWEMERSCKEKRGTIGNGSTNRDQKVRRNVKYFGLTPEDEGKKAPRQPYMFARGAFLCSPLHTISPDKVVCCSLFRSCAVIHGS</sequence>
<dbReference type="AlphaFoldDB" id="A0A6G1GAA4"/>
<evidence type="ECO:0000313" key="2">
    <source>
        <dbReference type="Proteomes" id="UP000504638"/>
    </source>
</evidence>
<keyword evidence="2" id="KW-1185">Reference proteome</keyword>
<reference evidence="3" key="3">
    <citation type="submission" date="2025-04" db="UniProtKB">
        <authorList>
            <consortium name="RefSeq"/>
        </authorList>
    </citation>
    <scope>IDENTIFICATION</scope>
    <source>
        <strain evidence="3">CBS 781.70</strain>
    </source>
</reference>
<name>A0A6G1GAA4_9PEZI</name>
<evidence type="ECO:0000313" key="3">
    <source>
        <dbReference type="RefSeq" id="XP_033536648.1"/>
    </source>
</evidence>
<evidence type="ECO:0000313" key="1">
    <source>
        <dbReference type="EMBL" id="KAF1815017.1"/>
    </source>
</evidence>
<gene>
    <name evidence="1 3" type="ORF">P152DRAFT_242531</name>
</gene>
<dbReference type="EMBL" id="ML975152">
    <property type="protein sequence ID" value="KAF1815017.1"/>
    <property type="molecule type" value="Genomic_DNA"/>
</dbReference>
<protein>
    <submittedName>
        <fullName evidence="1 3">Uncharacterized protein</fullName>
    </submittedName>
</protein>
<proteinExistence type="predicted"/>
<dbReference type="RefSeq" id="XP_033536648.1">
    <property type="nucleotide sequence ID" value="XM_033674634.1"/>
</dbReference>
<dbReference type="GeneID" id="54415204"/>
<dbReference type="Proteomes" id="UP000504638">
    <property type="component" value="Unplaced"/>
</dbReference>
<reference evidence="1 3" key="1">
    <citation type="submission" date="2020-01" db="EMBL/GenBank/DDBJ databases">
        <authorList>
            <consortium name="DOE Joint Genome Institute"/>
            <person name="Haridas S."/>
            <person name="Albert R."/>
            <person name="Binder M."/>
            <person name="Bloem J."/>
            <person name="Labutti K."/>
            <person name="Salamov A."/>
            <person name="Andreopoulos B."/>
            <person name="Baker S.E."/>
            <person name="Barry K."/>
            <person name="Bills G."/>
            <person name="Bluhm B.H."/>
            <person name="Cannon C."/>
            <person name="Castanera R."/>
            <person name="Culley D.E."/>
            <person name="Daum C."/>
            <person name="Ezra D."/>
            <person name="Gonzalez J.B."/>
            <person name="Henrissat B."/>
            <person name="Kuo A."/>
            <person name="Liang C."/>
            <person name="Lipzen A."/>
            <person name="Lutzoni F."/>
            <person name="Magnuson J."/>
            <person name="Mondo S."/>
            <person name="Nolan M."/>
            <person name="Ohm R."/>
            <person name="Pangilinan J."/>
            <person name="Park H.-J."/>
            <person name="Ramirez L."/>
            <person name="Alfaro M."/>
            <person name="Sun H."/>
            <person name="Tritt A."/>
            <person name="Yoshinaga Y."/>
            <person name="Zwiers L.-H."/>
            <person name="Turgeon B.G."/>
            <person name="Goodwin S.B."/>
            <person name="Spatafora J.W."/>
            <person name="Crous P.W."/>
            <person name="Grigoriev I.V."/>
        </authorList>
    </citation>
    <scope>NUCLEOTIDE SEQUENCE</scope>
    <source>
        <strain evidence="1 3">CBS 781.70</strain>
    </source>
</reference>